<dbReference type="InterPro" id="IPR002885">
    <property type="entry name" value="PPR_rpt"/>
</dbReference>
<sequence>MRRVAAATTVTRMAAEEMRRASATAAAAAATAEAAPSGPAGSRWARVWPPALRWIPTSTDRIIAAEKRLLSVVKTGYVQERVNIGSAPPGSKVRWFRSSSDEPRFINTVTFDSKENAPTLVMVHGYGASQGFFFRNFDALANRFRVIAIDQLGWGGSSRPDFTCKSTEETEAWFIDSFEEWRKAKNLSNFILLGHSFGGYVAAKYALQHPEHVQHLILVGPAGFSSETEHSSEWLTKFRATWKGMLINHLWESNFTPQRIVRGLGPWGPGLVQRYTSARFGTHATGELLTDQESTLLTDYIYHTLAAKASGELCLKHIFAFGAFARKPLLQCASDWKVPTTFIYGQQDWMNYQGAQQARKDMKVPCEIIRVPQGGHFVFIDNPSGFHSAVFYACRKILSGDGEEGLTLPDGLVRITATIFLRVSMFMKASVFSNLTFLFEILAPWLLTLPLMSLNSPAACRAAARVAEHGARGWPFAGLAAATSKITSLGRAGDAAAARTVFDAMPRRDAVAWNAMLTAYARAGRPRDALELFVHAPAPDAFSLTAALAAAADLRCPASGAQLHGRLLRLGLRAPLPVGNALVAMYARCALADDAARAFQEMRERNALSWCSLLHAYVASGCMSLAHELFDEMPTRSNVAWNTLLMGYSRSGNASQCLILFNKMRMSGLTCDDATLCILVDACTELPHPSTGFAIHKIAVQSGWNTVPEVSNSLISLYTKFSLLDDAVRIFESMEIRTVVSWNSLIDAHMKLGYTDKAAALFQGAAETNVISWTAMIGGLARNGCTDEALTLFVEMLAHEHIHPDDFTFGVVLHACATAASLASGKMIHGRVFHSGFATYLYVANSLIDMYAKCGDVDGASNVFNGIIDKDLISWNTMLFGFAINGWANEALLMYESMKSNDVRPDEVTFTVLLTACSHAGLLDQGKNLFESMVSSHGIQPKPEHLACVLDMYARSGNFAKAIEVLSHHSEMVQMHGSDIQEALLSACASEHLNIRLGRKVGDDMVANRPASDAGYVMLSNLFSAAGHWSEAERVRRAMAVHSVKKSPGCSWIEVKGAIKVFVSGAQDLNHTGGFLCDVIRLLDGEMRNTSELRITPGTQPGDVTVLEKQGDFLVPVKVTIPKHISGRERELLEELASLSDGGFARTALKPKPTKATAMHQEKELASTQEINDKPDEGEGDRLKKLINFAG</sequence>
<dbReference type="PANTHER" id="PTHR47926">
    <property type="entry name" value="PENTATRICOPEPTIDE REPEAT-CONTAINING PROTEIN"/>
    <property type="match status" value="1"/>
</dbReference>
<dbReference type="GO" id="GO:0008654">
    <property type="term" value="P:phospholipid biosynthetic process"/>
    <property type="evidence" value="ECO:0007669"/>
    <property type="project" value="UniProtKB-KW"/>
</dbReference>
<evidence type="ECO:0000256" key="8">
    <source>
        <dbReference type="ARBA" id="ARBA00022946"/>
    </source>
</evidence>
<evidence type="ECO:0000256" key="2">
    <source>
        <dbReference type="ARBA" id="ARBA00004496"/>
    </source>
</evidence>
<keyword evidence="10" id="KW-0594">Phospholipid biosynthesis</keyword>
<dbReference type="SUPFAM" id="SSF53474">
    <property type="entry name" value="alpha/beta-Hydrolases"/>
    <property type="match status" value="1"/>
</dbReference>
<protein>
    <recommendedName>
        <fullName evidence="3">1-acylglycerol-3-phosphate O-acyltransferase</fullName>
        <ecNumber evidence="3">2.3.1.51</ecNumber>
    </recommendedName>
    <alternativeName>
        <fullName evidence="14">Lipid droplet-binding protein CGI-58 homolog</fullName>
    </alternativeName>
</protein>
<dbReference type="PANTHER" id="PTHR47926:SF465">
    <property type="entry name" value="PENTATRICOPEPTIDE REPEAT (PPR-LIKE) SUPERFAMILY PROTEIN"/>
    <property type="match status" value="1"/>
</dbReference>
<organism evidence="18 19">
    <name type="scientific">Eragrostis curvula</name>
    <name type="common">weeping love grass</name>
    <dbReference type="NCBI Taxonomy" id="38414"/>
    <lineage>
        <taxon>Eukaryota</taxon>
        <taxon>Viridiplantae</taxon>
        <taxon>Streptophyta</taxon>
        <taxon>Embryophyta</taxon>
        <taxon>Tracheophyta</taxon>
        <taxon>Spermatophyta</taxon>
        <taxon>Magnoliopsida</taxon>
        <taxon>Liliopsida</taxon>
        <taxon>Poales</taxon>
        <taxon>Poaceae</taxon>
        <taxon>PACMAD clade</taxon>
        <taxon>Chloridoideae</taxon>
        <taxon>Eragrostideae</taxon>
        <taxon>Eragrostidinae</taxon>
        <taxon>Eragrostis</taxon>
    </lineage>
</organism>
<dbReference type="InterPro" id="IPR000073">
    <property type="entry name" value="AB_hydrolase_1"/>
</dbReference>
<accession>A0A5J9TC58</accession>
<feature type="repeat" description="PPR" evidence="15">
    <location>
        <begin position="906"/>
        <end position="941"/>
    </location>
</feature>
<proteinExistence type="inferred from homology"/>
<evidence type="ECO:0000256" key="4">
    <source>
        <dbReference type="ARBA" id="ARBA00022490"/>
    </source>
</evidence>
<dbReference type="InterPro" id="IPR029058">
    <property type="entry name" value="AB_hydrolase_fold"/>
</dbReference>
<dbReference type="FunFam" id="1.25.40.10:FF:001093">
    <property type="entry name" value="Pentatricopeptide repeat-containing protein At2g34400"/>
    <property type="match status" value="1"/>
</dbReference>
<evidence type="ECO:0000256" key="3">
    <source>
        <dbReference type="ARBA" id="ARBA00013211"/>
    </source>
</evidence>
<evidence type="ECO:0000256" key="12">
    <source>
        <dbReference type="ARBA" id="ARBA00023315"/>
    </source>
</evidence>
<evidence type="ECO:0000256" key="1">
    <source>
        <dbReference type="ARBA" id="ARBA00001141"/>
    </source>
</evidence>
<dbReference type="OrthoDB" id="7457040at2759"/>
<dbReference type="GO" id="GO:0003841">
    <property type="term" value="F:1-acylglycerol-3-phosphate O-acyltransferase activity"/>
    <property type="evidence" value="ECO:0007669"/>
    <property type="project" value="UniProtKB-EC"/>
</dbReference>
<comment type="caution">
    <text evidence="18">The sequence shown here is derived from an EMBL/GenBank/DDBJ whole genome shotgun (WGS) entry which is preliminary data.</text>
</comment>
<dbReference type="Pfam" id="PF20431">
    <property type="entry name" value="E_motif"/>
    <property type="match status" value="1"/>
</dbReference>
<dbReference type="Pfam" id="PF00561">
    <property type="entry name" value="Abhydrolase_1"/>
    <property type="match status" value="1"/>
</dbReference>
<comment type="similarity">
    <text evidence="13">Belongs to the peptidase S33 family. ABHD4/ABHD5 subfamily.</text>
</comment>
<keyword evidence="5" id="KW-0444">Lipid biosynthesis</keyword>
<keyword evidence="19" id="KW-1185">Reference proteome</keyword>
<keyword evidence="4" id="KW-0963">Cytoplasm</keyword>
<keyword evidence="11" id="KW-1208">Phospholipid metabolism</keyword>
<reference evidence="18 19" key="1">
    <citation type="journal article" date="2019" name="Sci. Rep.">
        <title>A high-quality genome of Eragrostis curvula grass provides insights into Poaceae evolution and supports new strategies to enhance forage quality.</title>
        <authorList>
            <person name="Carballo J."/>
            <person name="Santos B.A.C.M."/>
            <person name="Zappacosta D."/>
            <person name="Garbus I."/>
            <person name="Selva J.P."/>
            <person name="Gallo C.A."/>
            <person name="Diaz A."/>
            <person name="Albertini E."/>
            <person name="Caccamo M."/>
            <person name="Echenique V."/>
        </authorList>
    </citation>
    <scope>NUCLEOTIDE SEQUENCE [LARGE SCALE GENOMIC DNA]</scope>
    <source>
        <strain evidence="19">cv. Victoria</strain>
        <tissue evidence="18">Leaf</tissue>
    </source>
</reference>
<feature type="compositionally biased region" description="Basic and acidic residues" evidence="16">
    <location>
        <begin position="1160"/>
        <end position="1184"/>
    </location>
</feature>
<dbReference type="Gramene" id="TVU08892">
    <property type="protein sequence ID" value="TVU08892"/>
    <property type="gene ID" value="EJB05_42319"/>
</dbReference>
<dbReference type="FunFam" id="1.25.40.10:FF:000441">
    <property type="entry name" value="Pentatricopeptide repeat-containing protein mitochondrial"/>
    <property type="match status" value="1"/>
</dbReference>
<feature type="repeat" description="PPR" evidence="15">
    <location>
        <begin position="769"/>
        <end position="804"/>
    </location>
</feature>
<evidence type="ECO:0000313" key="18">
    <source>
        <dbReference type="EMBL" id="TVU08892.1"/>
    </source>
</evidence>
<evidence type="ECO:0000256" key="5">
    <source>
        <dbReference type="ARBA" id="ARBA00022516"/>
    </source>
</evidence>
<keyword evidence="12" id="KW-0012">Acyltransferase</keyword>
<keyword evidence="9" id="KW-0443">Lipid metabolism</keyword>
<keyword evidence="8" id="KW-0809">Transit peptide</keyword>
<dbReference type="EMBL" id="RWGY01000039">
    <property type="protein sequence ID" value="TVU08892.1"/>
    <property type="molecule type" value="Genomic_DNA"/>
</dbReference>
<dbReference type="Proteomes" id="UP000324897">
    <property type="component" value="Chromosome 3"/>
</dbReference>
<evidence type="ECO:0000256" key="11">
    <source>
        <dbReference type="ARBA" id="ARBA00023264"/>
    </source>
</evidence>
<gene>
    <name evidence="18" type="ORF">EJB05_42319</name>
</gene>
<evidence type="ECO:0000256" key="7">
    <source>
        <dbReference type="ARBA" id="ARBA00022737"/>
    </source>
</evidence>
<dbReference type="InterPro" id="IPR011990">
    <property type="entry name" value="TPR-like_helical_dom_sf"/>
</dbReference>
<dbReference type="NCBIfam" id="TIGR00756">
    <property type="entry name" value="PPR"/>
    <property type="match status" value="5"/>
</dbReference>
<evidence type="ECO:0000256" key="15">
    <source>
        <dbReference type="PROSITE-ProRule" id="PRU00708"/>
    </source>
</evidence>
<dbReference type="FunFam" id="1.25.40.10:FF:001082">
    <property type="entry name" value="Pentatricopeptide repeat-containing protein mitochondrial"/>
    <property type="match status" value="1"/>
</dbReference>
<feature type="repeat" description="PPR" evidence="15">
    <location>
        <begin position="871"/>
        <end position="905"/>
    </location>
</feature>
<feature type="region of interest" description="Disordered" evidence="16">
    <location>
        <begin position="1152"/>
        <end position="1191"/>
    </location>
</feature>
<dbReference type="GO" id="GO:0003723">
    <property type="term" value="F:RNA binding"/>
    <property type="evidence" value="ECO:0007669"/>
    <property type="project" value="InterPro"/>
</dbReference>
<dbReference type="Pfam" id="PF01535">
    <property type="entry name" value="PPR"/>
    <property type="match status" value="5"/>
</dbReference>
<dbReference type="InterPro" id="IPR046960">
    <property type="entry name" value="PPR_At4g14850-like_plant"/>
</dbReference>
<dbReference type="Gene3D" id="1.25.40.10">
    <property type="entry name" value="Tetratricopeptide repeat domain"/>
    <property type="match status" value="4"/>
</dbReference>
<comment type="catalytic activity">
    <reaction evidence="1">
        <text>a 1-acyl-sn-glycero-3-phosphate + an acyl-CoA = a 1,2-diacyl-sn-glycero-3-phosphate + CoA</text>
        <dbReference type="Rhea" id="RHEA:19709"/>
        <dbReference type="ChEBI" id="CHEBI:57287"/>
        <dbReference type="ChEBI" id="CHEBI:57970"/>
        <dbReference type="ChEBI" id="CHEBI:58342"/>
        <dbReference type="ChEBI" id="CHEBI:58608"/>
        <dbReference type="EC" id="2.3.1.51"/>
    </reaction>
</comment>
<keyword evidence="6" id="KW-0808">Transferase</keyword>
<dbReference type="AlphaFoldDB" id="A0A5J9TC58"/>
<evidence type="ECO:0000256" key="10">
    <source>
        <dbReference type="ARBA" id="ARBA00023209"/>
    </source>
</evidence>
<feature type="domain" description="AB hydrolase-1" evidence="17">
    <location>
        <begin position="118"/>
        <end position="383"/>
    </location>
</feature>
<evidence type="ECO:0000256" key="14">
    <source>
        <dbReference type="ARBA" id="ARBA00075419"/>
    </source>
</evidence>
<dbReference type="InterPro" id="IPR046848">
    <property type="entry name" value="E_motif"/>
</dbReference>
<keyword evidence="7" id="KW-0677">Repeat</keyword>
<dbReference type="PRINTS" id="PR00111">
    <property type="entry name" value="ABHYDROLASE"/>
</dbReference>
<evidence type="ECO:0000256" key="13">
    <source>
        <dbReference type="ARBA" id="ARBA00038097"/>
    </source>
</evidence>
<feature type="repeat" description="PPR" evidence="15">
    <location>
        <begin position="606"/>
        <end position="636"/>
    </location>
</feature>
<dbReference type="Pfam" id="PF13041">
    <property type="entry name" value="PPR_2"/>
    <property type="match status" value="3"/>
</dbReference>
<name>A0A5J9TC58_9POAL</name>
<evidence type="ECO:0000256" key="9">
    <source>
        <dbReference type="ARBA" id="ARBA00023098"/>
    </source>
</evidence>
<dbReference type="Gene3D" id="3.40.50.1820">
    <property type="entry name" value="alpha/beta hydrolase"/>
    <property type="match status" value="1"/>
</dbReference>
<dbReference type="PROSITE" id="PS51375">
    <property type="entry name" value="PPR"/>
    <property type="match status" value="6"/>
</dbReference>
<dbReference type="GO" id="GO:0009451">
    <property type="term" value="P:RNA modification"/>
    <property type="evidence" value="ECO:0007669"/>
    <property type="project" value="InterPro"/>
</dbReference>
<feature type="repeat" description="PPR" evidence="15">
    <location>
        <begin position="509"/>
        <end position="543"/>
    </location>
</feature>
<comment type="subcellular location">
    <subcellularLocation>
        <location evidence="2">Cytoplasm</location>
    </subcellularLocation>
</comment>
<feature type="repeat" description="PPR" evidence="15">
    <location>
        <begin position="637"/>
        <end position="671"/>
    </location>
</feature>
<dbReference type="EC" id="2.3.1.51" evidence="3"/>
<evidence type="ECO:0000256" key="6">
    <source>
        <dbReference type="ARBA" id="ARBA00022679"/>
    </source>
</evidence>
<dbReference type="FunFam" id="3.40.50.1820:FF:000124">
    <property type="entry name" value="Probable 1-acylglycerol-3-phosphate O-acyltransferase"/>
    <property type="match status" value="1"/>
</dbReference>
<evidence type="ECO:0000256" key="16">
    <source>
        <dbReference type="SAM" id="MobiDB-lite"/>
    </source>
</evidence>
<evidence type="ECO:0000313" key="19">
    <source>
        <dbReference type="Proteomes" id="UP000324897"/>
    </source>
</evidence>
<evidence type="ECO:0000259" key="17">
    <source>
        <dbReference type="Pfam" id="PF00561"/>
    </source>
</evidence>
<dbReference type="GO" id="GO:0005737">
    <property type="term" value="C:cytoplasm"/>
    <property type="evidence" value="ECO:0007669"/>
    <property type="project" value="UniProtKB-SubCell"/>
</dbReference>